<dbReference type="Proteomes" id="UP000721861">
    <property type="component" value="Unassembled WGS sequence"/>
</dbReference>
<dbReference type="RefSeq" id="WP_212230523.1">
    <property type="nucleotide sequence ID" value="NZ_JAGUCN010000026.1"/>
</dbReference>
<evidence type="ECO:0000256" key="1">
    <source>
        <dbReference type="SAM" id="SignalP"/>
    </source>
</evidence>
<protein>
    <submittedName>
        <fullName evidence="2">LPP20 family lipoprotein</fullName>
    </submittedName>
</protein>
<organism evidence="2 3">
    <name type="scientific">Carboxylicivirga mesophila</name>
    <dbReference type="NCBI Taxonomy" id="1166478"/>
    <lineage>
        <taxon>Bacteria</taxon>
        <taxon>Pseudomonadati</taxon>
        <taxon>Bacteroidota</taxon>
        <taxon>Bacteroidia</taxon>
        <taxon>Marinilabiliales</taxon>
        <taxon>Marinilabiliaceae</taxon>
        <taxon>Carboxylicivirga</taxon>
    </lineage>
</organism>
<reference evidence="2 3" key="1">
    <citation type="journal article" date="2014" name="Int. J. Syst. Evol. Microbiol.">
        <title>Carboxylicivirga gen. nov. in the family Marinilabiliaceae with two novel species, Carboxylicivirga mesophila sp. nov. and Carboxylicivirga taeanensis sp. nov., and reclassification of Cytophaga fermentans as Saccharicrinis fermentans gen. nov., comb. nov.</title>
        <authorList>
            <person name="Yang S.H."/>
            <person name="Seo H.S."/>
            <person name="Woo J.H."/>
            <person name="Oh H.M."/>
            <person name="Jang H."/>
            <person name="Lee J.H."/>
            <person name="Kim S.J."/>
            <person name="Kwon K.K."/>
        </authorList>
    </citation>
    <scope>NUCLEOTIDE SEQUENCE [LARGE SCALE GENOMIC DNA]</scope>
    <source>
        <strain evidence="2 3">JCM 18290</strain>
    </source>
</reference>
<feature type="signal peptide" evidence="1">
    <location>
        <begin position="1"/>
        <end position="21"/>
    </location>
</feature>
<accession>A0ABS5KFZ4</accession>
<dbReference type="PROSITE" id="PS51257">
    <property type="entry name" value="PROKAR_LIPOPROTEIN"/>
    <property type="match status" value="1"/>
</dbReference>
<keyword evidence="1" id="KW-0732">Signal</keyword>
<evidence type="ECO:0000313" key="3">
    <source>
        <dbReference type="Proteomes" id="UP000721861"/>
    </source>
</evidence>
<keyword evidence="2" id="KW-0449">Lipoprotein</keyword>
<comment type="caution">
    <text evidence="2">The sequence shown here is derived from an EMBL/GenBank/DDBJ whole genome shotgun (WGS) entry which is preliminary data.</text>
</comment>
<proteinExistence type="predicted"/>
<evidence type="ECO:0000313" key="2">
    <source>
        <dbReference type="EMBL" id="MBS2213383.1"/>
    </source>
</evidence>
<dbReference type="EMBL" id="JAGUCN010000026">
    <property type="protein sequence ID" value="MBS2213383.1"/>
    <property type="molecule type" value="Genomic_DNA"/>
</dbReference>
<gene>
    <name evidence="2" type="ORF">KEM09_18355</name>
</gene>
<dbReference type="Gene3D" id="3.10.28.20">
    <property type="entry name" value="Acetamidase/Formamidase-like domains"/>
    <property type="match status" value="1"/>
</dbReference>
<feature type="chain" id="PRO_5047172875" evidence="1">
    <location>
        <begin position="22"/>
        <end position="330"/>
    </location>
</feature>
<name>A0ABS5KFZ4_9BACT</name>
<sequence>MKLLSTIILALALLCSCSSKKKEAELLELSKPEWLKSRPVSSAYFYGIGTTPKVGGSVFYEEKAKEKALADLSKQISTKISSEQNLYRMEDNKGVYEYYQSRVRARSEEFLEGYEYVDKWEDLSNYYTFYRLSKSEFYARKEQRKKEALQLSLEKYQQAQTANEQANFVLAMELYASSIDAISDYLNEQTSVETTNGNLDIYEASKDALSQLINSLTIEFQPRELYASSNTKIKEGEALLVIQCQNQQAHNIPVQFNYSGGFLIADRFKSNAMGQVKSPALEYGNKPEETLKASIDLKSLGRQITRNLIVRQIVEKQKPATSIISIQLAQ</sequence>
<keyword evidence="3" id="KW-1185">Reference proteome</keyword>